<name>A0A5B9MJW4_9BACT</name>
<evidence type="ECO:0000256" key="2">
    <source>
        <dbReference type="SAM" id="SignalP"/>
    </source>
</evidence>
<dbReference type="RefSeq" id="WP_147870284.1">
    <property type="nucleotide sequence ID" value="NZ_CP036264.1"/>
</dbReference>
<accession>A0A5B9MJW4</accession>
<protein>
    <submittedName>
        <fullName evidence="3">Uncharacterized protein</fullName>
    </submittedName>
</protein>
<proteinExistence type="predicted"/>
<keyword evidence="2" id="KW-0732">Signal</keyword>
<feature type="compositionally biased region" description="Low complexity" evidence="1">
    <location>
        <begin position="74"/>
        <end position="90"/>
    </location>
</feature>
<organism evidence="3 4">
    <name type="scientific">Stieleria maiorica</name>
    <dbReference type="NCBI Taxonomy" id="2795974"/>
    <lineage>
        <taxon>Bacteria</taxon>
        <taxon>Pseudomonadati</taxon>
        <taxon>Planctomycetota</taxon>
        <taxon>Planctomycetia</taxon>
        <taxon>Pirellulales</taxon>
        <taxon>Pirellulaceae</taxon>
        <taxon>Stieleria</taxon>
    </lineage>
</organism>
<reference evidence="3 4" key="1">
    <citation type="submission" date="2019-02" db="EMBL/GenBank/DDBJ databases">
        <title>Planctomycetal bacteria perform biofilm scaping via a novel small molecule.</title>
        <authorList>
            <person name="Jeske O."/>
            <person name="Boedeker C."/>
            <person name="Wiegand S."/>
            <person name="Breitling P."/>
            <person name="Kallscheuer N."/>
            <person name="Jogler M."/>
            <person name="Rohde M."/>
            <person name="Petersen J."/>
            <person name="Medema M.H."/>
            <person name="Surup F."/>
            <person name="Jogler C."/>
        </authorList>
    </citation>
    <scope>NUCLEOTIDE SEQUENCE [LARGE SCALE GENOMIC DNA]</scope>
    <source>
        <strain evidence="3 4">Mal15</strain>
    </source>
</reference>
<evidence type="ECO:0000313" key="4">
    <source>
        <dbReference type="Proteomes" id="UP000321353"/>
    </source>
</evidence>
<sequence precursor="true">MKRTAKKLFVVAAIAAVSIQSVPTASACGGRGGRVSYAPVYGGYARAASNYRTTLPTTPPIHNAAPRFNPALGQAAPPAAITQPASTASTVASVRPRPRAQVALQTSAAPQQTLTQQATTQPATTPTTNKPAANTADAESSALAALASLTASNPIGVTSSTPSVSNPAPTTTTAVAASEATPGHIGSFQATLPSNVTIELNLNSSNTFSWVVRNNGKTSQFTGQYRVTEGRLTLVRSNDLQKMEGKLTMAANGFTFQLDGANNAGLDFKKVA</sequence>
<feature type="signal peptide" evidence="2">
    <location>
        <begin position="1"/>
        <end position="27"/>
    </location>
</feature>
<evidence type="ECO:0000313" key="3">
    <source>
        <dbReference type="EMBL" id="QEG01174.1"/>
    </source>
</evidence>
<gene>
    <name evidence="3" type="ORF">Mal15_52500</name>
</gene>
<feature type="region of interest" description="Disordered" evidence="1">
    <location>
        <begin position="68"/>
        <end position="139"/>
    </location>
</feature>
<feature type="compositionally biased region" description="Low complexity" evidence="1">
    <location>
        <begin position="103"/>
        <end position="139"/>
    </location>
</feature>
<evidence type="ECO:0000256" key="1">
    <source>
        <dbReference type="SAM" id="MobiDB-lite"/>
    </source>
</evidence>
<dbReference type="Proteomes" id="UP000321353">
    <property type="component" value="Chromosome"/>
</dbReference>
<keyword evidence="4" id="KW-1185">Reference proteome</keyword>
<dbReference type="KEGG" id="smam:Mal15_52500"/>
<feature type="chain" id="PRO_5022680409" evidence="2">
    <location>
        <begin position="28"/>
        <end position="272"/>
    </location>
</feature>
<dbReference type="EMBL" id="CP036264">
    <property type="protein sequence ID" value="QEG01174.1"/>
    <property type="molecule type" value="Genomic_DNA"/>
</dbReference>
<dbReference type="AlphaFoldDB" id="A0A5B9MJW4"/>
<dbReference type="PROSITE" id="PS51257">
    <property type="entry name" value="PROKAR_LIPOPROTEIN"/>
    <property type="match status" value="1"/>
</dbReference>